<evidence type="ECO:0000313" key="1">
    <source>
        <dbReference type="EMBL" id="ARF68127.1"/>
    </source>
</evidence>
<dbReference type="EMBL" id="CP020557">
    <property type="protein sequence ID" value="ARF68127.1"/>
    <property type="molecule type" value="Genomic_DNA"/>
</dbReference>
<proteinExistence type="predicted"/>
<dbReference type="AlphaFoldDB" id="A0A1V0USN6"/>
<sequence length="29" mass="3190">MGLGRIRVRGAESSLTVIALQFLVINLDF</sequence>
<protein>
    <submittedName>
        <fullName evidence="1">Uncharacterized protein</fullName>
    </submittedName>
</protein>
<dbReference type="Proteomes" id="UP000192727">
    <property type="component" value="Chromosome"/>
</dbReference>
<reference evidence="1 2" key="1">
    <citation type="submission" date="2017-03" db="EMBL/GenBank/DDBJ databases">
        <title>Paenibacillus larvae genome sequencing.</title>
        <authorList>
            <person name="Dingman D.W."/>
        </authorList>
    </citation>
    <scope>NUCLEOTIDE SEQUENCE [LARGE SCALE GENOMIC DNA]</scope>
    <source>
        <strain evidence="1 2">SAG 10367</strain>
    </source>
</reference>
<gene>
    <name evidence="1" type="ORF">B7C51_10235</name>
</gene>
<name>A0A1V0USN6_9BACL</name>
<evidence type="ECO:0000313" key="2">
    <source>
        <dbReference type="Proteomes" id="UP000192727"/>
    </source>
</evidence>
<accession>A0A1V0USN6</accession>
<organism evidence="1 2">
    <name type="scientific">Paenibacillus larvae subsp. pulvifaciens</name>
    <dbReference type="NCBI Taxonomy" id="1477"/>
    <lineage>
        <taxon>Bacteria</taxon>
        <taxon>Bacillati</taxon>
        <taxon>Bacillota</taxon>
        <taxon>Bacilli</taxon>
        <taxon>Bacillales</taxon>
        <taxon>Paenibacillaceae</taxon>
        <taxon>Paenibacillus</taxon>
    </lineage>
</organism>